<evidence type="ECO:0000313" key="1">
    <source>
        <dbReference type="EMBL" id="OAG00404.1"/>
    </source>
</evidence>
<dbReference type="GeneID" id="28765702"/>
<keyword evidence="2" id="KW-1185">Reference proteome</keyword>
<protein>
    <submittedName>
        <fullName evidence="1">Uncharacterized protein</fullName>
    </submittedName>
</protein>
<accession>A0A177BY07</accession>
<name>A0A177BY07_9PLEO</name>
<gene>
    <name evidence="1" type="ORF">CC84DRAFT_1209372</name>
</gene>
<sequence length="200" mass="20725">MPSPFIFSAFSTVFFASPFATPTSCSFFRPSSEIVPTCGAAGVEEKSALRPAAKLKVVFAILPSFAYLGACLEPAMPVASAVPGISRGGFAGVALGNGVGVIMGAPHQMSGLAELVSVGVVRGLVRGCGFMADVHVPGMGWVNELRLGLEERERLDLSHLLGALPERWAVEVGFALPAAIEVGALDLLGDLGKSLVERLT</sequence>
<dbReference type="AlphaFoldDB" id="A0A177BY07"/>
<dbReference type="RefSeq" id="XP_018030769.1">
    <property type="nucleotide sequence ID" value="XM_018182216.1"/>
</dbReference>
<dbReference type="EMBL" id="KV441559">
    <property type="protein sequence ID" value="OAG00404.1"/>
    <property type="molecule type" value="Genomic_DNA"/>
</dbReference>
<dbReference type="Proteomes" id="UP000077069">
    <property type="component" value="Unassembled WGS sequence"/>
</dbReference>
<dbReference type="InParanoid" id="A0A177BY07"/>
<evidence type="ECO:0000313" key="2">
    <source>
        <dbReference type="Proteomes" id="UP000077069"/>
    </source>
</evidence>
<organism evidence="1 2">
    <name type="scientific">Paraphaeosphaeria sporulosa</name>
    <dbReference type="NCBI Taxonomy" id="1460663"/>
    <lineage>
        <taxon>Eukaryota</taxon>
        <taxon>Fungi</taxon>
        <taxon>Dikarya</taxon>
        <taxon>Ascomycota</taxon>
        <taxon>Pezizomycotina</taxon>
        <taxon>Dothideomycetes</taxon>
        <taxon>Pleosporomycetidae</taxon>
        <taxon>Pleosporales</taxon>
        <taxon>Massarineae</taxon>
        <taxon>Didymosphaeriaceae</taxon>
        <taxon>Paraphaeosphaeria</taxon>
    </lineage>
</organism>
<proteinExistence type="predicted"/>
<reference evidence="1 2" key="1">
    <citation type="submission" date="2016-05" db="EMBL/GenBank/DDBJ databases">
        <title>Comparative analysis of secretome profiles of manganese(II)-oxidizing ascomycete fungi.</title>
        <authorList>
            <consortium name="DOE Joint Genome Institute"/>
            <person name="Zeiner C.A."/>
            <person name="Purvine S.O."/>
            <person name="Zink E.M."/>
            <person name="Wu S."/>
            <person name="Pasa-Tolic L."/>
            <person name="Chaput D.L."/>
            <person name="Haridas S."/>
            <person name="Grigoriev I.V."/>
            <person name="Santelli C.M."/>
            <person name="Hansel C.M."/>
        </authorList>
    </citation>
    <scope>NUCLEOTIDE SEQUENCE [LARGE SCALE GENOMIC DNA]</scope>
    <source>
        <strain evidence="1 2">AP3s5-JAC2a</strain>
    </source>
</reference>